<evidence type="ECO:0000313" key="3">
    <source>
        <dbReference type="Proteomes" id="UP000785679"/>
    </source>
</evidence>
<accession>A0A8J8NUY6</accession>
<dbReference type="Proteomes" id="UP000785679">
    <property type="component" value="Unassembled WGS sequence"/>
</dbReference>
<feature type="region of interest" description="Disordered" evidence="1">
    <location>
        <begin position="385"/>
        <end position="406"/>
    </location>
</feature>
<gene>
    <name evidence="2" type="ORF">FGO68_gene8487</name>
</gene>
<proteinExistence type="predicted"/>
<organism evidence="2 3">
    <name type="scientific">Halteria grandinella</name>
    <dbReference type="NCBI Taxonomy" id="5974"/>
    <lineage>
        <taxon>Eukaryota</taxon>
        <taxon>Sar</taxon>
        <taxon>Alveolata</taxon>
        <taxon>Ciliophora</taxon>
        <taxon>Intramacronucleata</taxon>
        <taxon>Spirotrichea</taxon>
        <taxon>Stichotrichia</taxon>
        <taxon>Sporadotrichida</taxon>
        <taxon>Halteriidae</taxon>
        <taxon>Halteria</taxon>
    </lineage>
</organism>
<sequence length="595" mass="69313">MDDRYERDIVDVARDYARYGLIHKRRDCPFCTCPMLLVRNAESRSQLIWQCGRCGISKGITMNTPLCYLDIKLFDISIYLWIDNVWPRLAQNIVRDRNQVIKNFQLIRKTCSLFVKTKMLPYIKLPGPVEIDETRLGRQKLSKCTVFARKINRVFGMYCRSTGIPLFYYIPDRKHPTLCKIIRKHLPIGGAIISDTMTSYVRPRSEQSRLDQYGFYHFYINITQHNIHEKYSFVYINNVRRNFLELKRHISAYHRMYVPVEKVDQFIHSYMVRTIMKKERIYECMLKILRDYYNYQLDIYLTKYNDQVRHVPNIVTIDKIDKLLDGKHPDQMGDIKFRFRLGLFLAKPKKDPLTRAFLHGSLMDKAYDFDIPEDISEIPDDTADEIEGKKQKQPHQESRNLYRNDQIRPETVAASDIFAFGRPNSLAINQNQDSSSNMSTGLLNPEFPYNKNKQTLNALLPYTLPGARAPVIPITEQTSRIKQKLDQLQRNDVITNNQGSLKESLKRNMQLVGGMESIGNESIREDLSQYDMGKNADIVDNMMNEAASFNCHDIQAAQISSEVDRGAVLDLDFDIGNRLEESSLIYNSNKQVASK</sequence>
<dbReference type="OrthoDB" id="10335970at2759"/>
<reference evidence="2" key="1">
    <citation type="submission" date="2019-06" db="EMBL/GenBank/DDBJ databases">
        <authorList>
            <person name="Zheng W."/>
        </authorList>
    </citation>
    <scope>NUCLEOTIDE SEQUENCE</scope>
    <source>
        <strain evidence="2">QDHG01</strain>
    </source>
</reference>
<evidence type="ECO:0000256" key="1">
    <source>
        <dbReference type="SAM" id="MobiDB-lite"/>
    </source>
</evidence>
<evidence type="ECO:0000313" key="2">
    <source>
        <dbReference type="EMBL" id="TNV80591.1"/>
    </source>
</evidence>
<dbReference type="EMBL" id="RRYP01007304">
    <property type="protein sequence ID" value="TNV80591.1"/>
    <property type="molecule type" value="Genomic_DNA"/>
</dbReference>
<feature type="compositionally biased region" description="Basic and acidic residues" evidence="1">
    <location>
        <begin position="386"/>
        <end position="406"/>
    </location>
</feature>
<evidence type="ECO:0008006" key="4">
    <source>
        <dbReference type="Google" id="ProtNLM"/>
    </source>
</evidence>
<comment type="caution">
    <text evidence="2">The sequence shown here is derived from an EMBL/GenBank/DDBJ whole genome shotgun (WGS) entry which is preliminary data.</text>
</comment>
<name>A0A8J8NUY6_HALGN</name>
<dbReference type="AlphaFoldDB" id="A0A8J8NUY6"/>
<keyword evidence="3" id="KW-1185">Reference proteome</keyword>
<protein>
    <recommendedName>
        <fullName evidence="4">ISXO2-like transposase domain-containing protein</fullName>
    </recommendedName>
</protein>